<dbReference type="Proteomes" id="UP001320706">
    <property type="component" value="Unassembled WGS sequence"/>
</dbReference>
<evidence type="ECO:0000313" key="1">
    <source>
        <dbReference type="EMBL" id="KAK8200742.1"/>
    </source>
</evidence>
<dbReference type="EMBL" id="JAMKPW020000038">
    <property type="protein sequence ID" value="KAK8200742.1"/>
    <property type="molecule type" value="Genomic_DNA"/>
</dbReference>
<sequence length="590" mass="66436">MSCGLSTTSSWFIPRASGIPLTKDNLTHCKSWFKNLSLILTETQERHSSLLNNPAGAVNFTRYTAGQLKALRRTSSYRETPILACLIPPREKVLTWLLGTRVAELKALEPNPDRLPYTAYHLGDQRSWEFFLCVTDTMSQAYNSKFSKTDMVRLLSQQEAWSSLTEEQQRRLWRLLPPLDASGVMPSYPVTTHPLDTEYREYIRHIIRKFEEDLAEGQTTKAYQKEAKEASKERAEGKFDEWKEEEREEYWGQKAVQKTHNLLLISKLLNQREAASPFTLIIDNLEQSAKPLLREYVKRANAAKTEVVFISFETLRKPRGVDIFIPAWKEPFATVQKQIASHIGTNASQRKILIIDTLTALCAHPGTSASLPALLSSFFAPSVSLVSVYHEDVPISPLAQTSPYNPAPLTLLKYLATTIFTTHSLHHVLAKKAARERSVAEPVFGLEKGIEGLVMGKGGNGDDGLVLEMEYRRKSGRGVREWYFMPRSTTATTTSIATGGSRAGVLAAGKRETVILLEDHPLYKRPEEGAMPEEESMDVTFDLGLTEKQRRDREGVVLPYFDAQKGGGEGGRILYDMGVEDDFDEEEDEI</sequence>
<organism evidence="1 2">
    <name type="scientific">Zalaria obscura</name>
    <dbReference type="NCBI Taxonomy" id="2024903"/>
    <lineage>
        <taxon>Eukaryota</taxon>
        <taxon>Fungi</taxon>
        <taxon>Dikarya</taxon>
        <taxon>Ascomycota</taxon>
        <taxon>Pezizomycotina</taxon>
        <taxon>Dothideomycetes</taxon>
        <taxon>Dothideomycetidae</taxon>
        <taxon>Dothideales</taxon>
        <taxon>Zalariaceae</taxon>
        <taxon>Zalaria</taxon>
    </lineage>
</organism>
<comment type="caution">
    <text evidence="1">The sequence shown here is derived from an EMBL/GenBank/DDBJ whole genome shotgun (WGS) entry which is preliminary data.</text>
</comment>
<gene>
    <name evidence="1" type="ORF">M8818_006057</name>
</gene>
<evidence type="ECO:0000313" key="2">
    <source>
        <dbReference type="Proteomes" id="UP001320706"/>
    </source>
</evidence>
<proteinExistence type="predicted"/>
<name>A0ACC3SB74_9PEZI</name>
<reference evidence="1" key="1">
    <citation type="submission" date="2024-02" db="EMBL/GenBank/DDBJ databases">
        <title>Metagenome Assembled Genome of Zalaria obscura JY119.</title>
        <authorList>
            <person name="Vighnesh L."/>
            <person name="Jagadeeshwari U."/>
            <person name="Venkata Ramana C."/>
            <person name="Sasikala C."/>
        </authorList>
    </citation>
    <scope>NUCLEOTIDE SEQUENCE</scope>
    <source>
        <strain evidence="1">JY119</strain>
    </source>
</reference>
<accession>A0ACC3SB74</accession>
<keyword evidence="2" id="KW-1185">Reference proteome</keyword>
<protein>
    <submittedName>
        <fullName evidence="1">Uncharacterized protein</fullName>
    </submittedName>
</protein>